<dbReference type="InterPro" id="IPR013324">
    <property type="entry name" value="RNA_pol_sigma_r3/r4-like"/>
</dbReference>
<gene>
    <name evidence="8" type="ORF">GCM10011571_14820</name>
</gene>
<evidence type="ECO:0000256" key="4">
    <source>
        <dbReference type="ARBA" id="ARBA00023125"/>
    </source>
</evidence>
<organism evidence="8 9">
    <name type="scientific">Marinithermofilum abyssi</name>
    <dbReference type="NCBI Taxonomy" id="1571185"/>
    <lineage>
        <taxon>Bacteria</taxon>
        <taxon>Bacillati</taxon>
        <taxon>Bacillota</taxon>
        <taxon>Bacilli</taxon>
        <taxon>Bacillales</taxon>
        <taxon>Thermoactinomycetaceae</taxon>
        <taxon>Marinithermofilum</taxon>
    </lineage>
</organism>
<dbReference type="InterPro" id="IPR013249">
    <property type="entry name" value="RNA_pol_sigma70_r4_t2"/>
</dbReference>
<dbReference type="Pfam" id="PF08281">
    <property type="entry name" value="Sigma70_r4_2"/>
    <property type="match status" value="1"/>
</dbReference>
<evidence type="ECO:0000256" key="5">
    <source>
        <dbReference type="ARBA" id="ARBA00023163"/>
    </source>
</evidence>
<accession>A0A8J2VCS6</accession>
<comment type="caution">
    <text evidence="8">The sequence shown here is derived from an EMBL/GenBank/DDBJ whole genome shotgun (WGS) entry which is preliminary data.</text>
</comment>
<dbReference type="Proteomes" id="UP000625210">
    <property type="component" value="Unassembled WGS sequence"/>
</dbReference>
<dbReference type="InterPro" id="IPR039425">
    <property type="entry name" value="RNA_pol_sigma-70-like"/>
</dbReference>
<dbReference type="SUPFAM" id="SSF88659">
    <property type="entry name" value="Sigma3 and sigma4 domains of RNA polymerase sigma factors"/>
    <property type="match status" value="1"/>
</dbReference>
<dbReference type="SUPFAM" id="SSF88946">
    <property type="entry name" value="Sigma2 domain of RNA polymerase sigma factors"/>
    <property type="match status" value="1"/>
</dbReference>
<dbReference type="Gene3D" id="1.10.10.10">
    <property type="entry name" value="Winged helix-like DNA-binding domain superfamily/Winged helix DNA-binding domain"/>
    <property type="match status" value="1"/>
</dbReference>
<dbReference type="PANTHER" id="PTHR43133">
    <property type="entry name" value="RNA POLYMERASE ECF-TYPE SIGMA FACTO"/>
    <property type="match status" value="1"/>
</dbReference>
<dbReference type="Gene3D" id="1.10.1740.10">
    <property type="match status" value="1"/>
</dbReference>
<evidence type="ECO:0000313" key="9">
    <source>
        <dbReference type="Proteomes" id="UP000625210"/>
    </source>
</evidence>
<protein>
    <submittedName>
        <fullName evidence="8">RNA polymerase subunit sigma-24</fullName>
    </submittedName>
</protein>
<name>A0A8J2VCS6_9BACL</name>
<evidence type="ECO:0000256" key="2">
    <source>
        <dbReference type="ARBA" id="ARBA00023015"/>
    </source>
</evidence>
<keyword evidence="3" id="KW-0731">Sigma factor</keyword>
<dbReference type="InterPro" id="IPR007627">
    <property type="entry name" value="RNA_pol_sigma70_r2"/>
</dbReference>
<dbReference type="GO" id="GO:0003677">
    <property type="term" value="F:DNA binding"/>
    <property type="evidence" value="ECO:0007669"/>
    <property type="project" value="UniProtKB-KW"/>
</dbReference>
<dbReference type="InterPro" id="IPR013325">
    <property type="entry name" value="RNA_pol_sigma_r2"/>
</dbReference>
<reference evidence="8" key="1">
    <citation type="journal article" date="2014" name="Int. J. Syst. Evol. Microbiol.">
        <title>Complete genome sequence of Corynebacterium casei LMG S-19264T (=DSM 44701T), isolated from a smear-ripened cheese.</title>
        <authorList>
            <consortium name="US DOE Joint Genome Institute (JGI-PGF)"/>
            <person name="Walter F."/>
            <person name="Albersmeier A."/>
            <person name="Kalinowski J."/>
            <person name="Ruckert C."/>
        </authorList>
    </citation>
    <scope>NUCLEOTIDE SEQUENCE</scope>
    <source>
        <strain evidence="8">CGMCC 1.15179</strain>
    </source>
</reference>
<dbReference type="Pfam" id="PF04542">
    <property type="entry name" value="Sigma70_r2"/>
    <property type="match status" value="1"/>
</dbReference>
<evidence type="ECO:0000256" key="1">
    <source>
        <dbReference type="ARBA" id="ARBA00010641"/>
    </source>
</evidence>
<keyword evidence="5" id="KW-0804">Transcription</keyword>
<dbReference type="EMBL" id="BMHQ01000004">
    <property type="protein sequence ID" value="GGE14402.1"/>
    <property type="molecule type" value="Genomic_DNA"/>
</dbReference>
<dbReference type="CDD" id="cd06171">
    <property type="entry name" value="Sigma70_r4"/>
    <property type="match status" value="1"/>
</dbReference>
<keyword evidence="9" id="KW-1185">Reference proteome</keyword>
<keyword evidence="2" id="KW-0805">Transcription regulation</keyword>
<dbReference type="InterPro" id="IPR014284">
    <property type="entry name" value="RNA_pol_sigma-70_dom"/>
</dbReference>
<keyword evidence="4" id="KW-0238">DNA-binding</keyword>
<sequence length="180" mass="20854">MVDADCVRQAQQGDRTAIVRLLREVENSVYKTAYYMLGNEHDALDCTQEALLRIYHRIASFKGESRFETWVQRIVTNICIDHRRRSKKTLPLEEEIGSSDPASRHKVEWSGVASDLRSAIKRLPEHQRTAVVLRYVHGYRYDEIAESMNLPLNTVKSHLFRGRKNLQAWLVDYQEGGVIP</sequence>
<comment type="similarity">
    <text evidence="1">Belongs to the sigma-70 factor family. ECF subfamily.</text>
</comment>
<dbReference type="AlphaFoldDB" id="A0A8J2VCS6"/>
<evidence type="ECO:0000259" key="7">
    <source>
        <dbReference type="Pfam" id="PF08281"/>
    </source>
</evidence>
<feature type="domain" description="RNA polymerase sigma factor 70 region 4 type 2" evidence="7">
    <location>
        <begin position="115"/>
        <end position="166"/>
    </location>
</feature>
<evidence type="ECO:0000313" key="8">
    <source>
        <dbReference type="EMBL" id="GGE14402.1"/>
    </source>
</evidence>
<dbReference type="InterPro" id="IPR036388">
    <property type="entry name" value="WH-like_DNA-bd_sf"/>
</dbReference>
<evidence type="ECO:0000256" key="3">
    <source>
        <dbReference type="ARBA" id="ARBA00023082"/>
    </source>
</evidence>
<dbReference type="NCBIfam" id="TIGR02937">
    <property type="entry name" value="sigma70-ECF"/>
    <property type="match status" value="1"/>
</dbReference>
<dbReference type="RefSeq" id="WP_188647248.1">
    <property type="nucleotide sequence ID" value="NZ_BMHQ01000004.1"/>
</dbReference>
<dbReference type="GO" id="GO:0016987">
    <property type="term" value="F:sigma factor activity"/>
    <property type="evidence" value="ECO:0007669"/>
    <property type="project" value="UniProtKB-KW"/>
</dbReference>
<dbReference type="PANTHER" id="PTHR43133:SF8">
    <property type="entry name" value="RNA POLYMERASE SIGMA FACTOR HI_1459-RELATED"/>
    <property type="match status" value="1"/>
</dbReference>
<evidence type="ECO:0000259" key="6">
    <source>
        <dbReference type="Pfam" id="PF04542"/>
    </source>
</evidence>
<reference evidence="8" key="2">
    <citation type="submission" date="2020-09" db="EMBL/GenBank/DDBJ databases">
        <authorList>
            <person name="Sun Q."/>
            <person name="Zhou Y."/>
        </authorList>
    </citation>
    <scope>NUCLEOTIDE SEQUENCE</scope>
    <source>
        <strain evidence="8">CGMCC 1.15179</strain>
    </source>
</reference>
<feature type="domain" description="RNA polymerase sigma-70 region 2" evidence="6">
    <location>
        <begin position="22"/>
        <end position="88"/>
    </location>
</feature>
<proteinExistence type="inferred from homology"/>
<dbReference type="GO" id="GO:0006352">
    <property type="term" value="P:DNA-templated transcription initiation"/>
    <property type="evidence" value="ECO:0007669"/>
    <property type="project" value="InterPro"/>
</dbReference>